<dbReference type="Pfam" id="PF08501">
    <property type="entry name" value="Shikimate_dh_N"/>
    <property type="match status" value="1"/>
</dbReference>
<dbReference type="GO" id="GO:0004764">
    <property type="term" value="F:shikimate 3-dehydrogenase (NADP+) activity"/>
    <property type="evidence" value="ECO:0007669"/>
    <property type="project" value="InterPro"/>
</dbReference>
<evidence type="ECO:0000259" key="1">
    <source>
        <dbReference type="Pfam" id="PF08501"/>
    </source>
</evidence>
<dbReference type="SUPFAM" id="SSF53223">
    <property type="entry name" value="Aminoacid dehydrogenase-like, N-terminal domain"/>
    <property type="match status" value="1"/>
</dbReference>
<dbReference type="KEGG" id="mrr:Moror_1500"/>
<protein>
    <submittedName>
        <fullName evidence="2">Pentafunctional arom polypeptide</fullName>
    </submittedName>
</protein>
<dbReference type="InterPro" id="IPR013708">
    <property type="entry name" value="Shikimate_DH-bd_N"/>
</dbReference>
<accession>V2X3J0</accession>
<dbReference type="InterPro" id="IPR022893">
    <property type="entry name" value="Shikimate_DH_fam"/>
</dbReference>
<dbReference type="PANTHER" id="PTHR21089:SF1">
    <property type="entry name" value="BIFUNCTIONAL 3-DEHYDROQUINATE DEHYDRATASE_SHIKIMATE DEHYDROGENASE, CHLOROPLASTIC"/>
    <property type="match status" value="1"/>
</dbReference>
<keyword evidence="3" id="KW-1185">Reference proteome</keyword>
<dbReference type="InterPro" id="IPR036291">
    <property type="entry name" value="NAD(P)-bd_dom_sf"/>
</dbReference>
<dbReference type="OrthoDB" id="204377at2759"/>
<comment type="caution">
    <text evidence="2">The sequence shown here is derived from an EMBL/GenBank/DDBJ whole genome shotgun (WGS) entry which is preliminary data.</text>
</comment>
<dbReference type="PANTHER" id="PTHR21089">
    <property type="entry name" value="SHIKIMATE DEHYDROGENASE"/>
    <property type="match status" value="1"/>
</dbReference>
<dbReference type="Gene3D" id="3.40.50.720">
    <property type="entry name" value="NAD(P)-binding Rossmann-like Domain"/>
    <property type="match status" value="1"/>
</dbReference>
<dbReference type="AlphaFoldDB" id="V2X3J0"/>
<dbReference type="GO" id="GO:0009423">
    <property type="term" value="P:chorismate biosynthetic process"/>
    <property type="evidence" value="ECO:0007669"/>
    <property type="project" value="TreeGrafter"/>
</dbReference>
<dbReference type="SUPFAM" id="SSF51735">
    <property type="entry name" value="NAD(P)-binding Rossmann-fold domains"/>
    <property type="match status" value="1"/>
</dbReference>
<dbReference type="EMBL" id="AWSO01000180">
    <property type="protein sequence ID" value="ESK93683.1"/>
    <property type="molecule type" value="Genomic_DNA"/>
</dbReference>
<dbReference type="GO" id="GO:0019632">
    <property type="term" value="P:shikimate metabolic process"/>
    <property type="evidence" value="ECO:0007669"/>
    <property type="project" value="TreeGrafter"/>
</dbReference>
<sequence length="366" mass="39499">MVNTTDSGKMFRLYGFPILHSASPAFQNAIFDAKGEGKRYSTFSTSKVTTGMMEELRSNAFGGASVTMPIKASIIPYLDGIEPESEATGAVNTIVKVPSPTGYRLIGTNTDILGVKNALLRSLRLQHPGRTISPEDKYPLGIGAGIVYGGGATTRSSVYALTSLGLHPIYLVNRDETEVKQVQEAFPELAARGSLKHLQDPEQVEKTLVQSNSPPVLMVVGAIPAITPLTKAERMVYTTASHIFTVPYTTPDTYEISSEPGTLPLPTKRLFLEMAYKPRLTPMLKVAAAHGWEPIDGTKAMIEQGYAAQRMWATGNASSVIGSDPTILGPEIEQQARELIDNMTDIIVKEVEVDKAANSQAAPIPH</sequence>
<dbReference type="InterPro" id="IPR046346">
    <property type="entry name" value="Aminoacid_DH-like_N_sf"/>
</dbReference>
<dbReference type="HOGENOM" id="CLU_044063_1_0_1"/>
<proteinExistence type="predicted"/>
<feature type="domain" description="Shikimate dehydrogenase substrate binding N-terminal" evidence="1">
    <location>
        <begin position="13"/>
        <end position="94"/>
    </location>
</feature>
<evidence type="ECO:0000313" key="2">
    <source>
        <dbReference type="EMBL" id="ESK93683.1"/>
    </source>
</evidence>
<dbReference type="STRING" id="1381753.V2X3J0"/>
<dbReference type="Proteomes" id="UP000017559">
    <property type="component" value="Unassembled WGS sequence"/>
</dbReference>
<reference evidence="2 3" key="1">
    <citation type="journal article" date="2014" name="BMC Genomics">
        <title>Genome and secretome analysis of the hemibiotrophic fungal pathogen, Moniliophthora roreri, which causes frosty pod rot disease of cacao: mechanisms of the biotrophic and necrotrophic phases.</title>
        <authorList>
            <person name="Meinhardt L.W."/>
            <person name="Costa G.G.L."/>
            <person name="Thomazella D.P.T."/>
            <person name="Teixeira P.J.P.L."/>
            <person name="Carazzolle M.F."/>
            <person name="Schuster S.C."/>
            <person name="Carlson J.E."/>
            <person name="Guiltinan M.J."/>
            <person name="Mieczkowski P."/>
            <person name="Farmer A."/>
            <person name="Ramaraj T."/>
            <person name="Crozier J."/>
            <person name="Davis R.E."/>
            <person name="Shao J."/>
            <person name="Melnick R.L."/>
            <person name="Pereira G.A.G."/>
            <person name="Bailey B.A."/>
        </authorList>
    </citation>
    <scope>NUCLEOTIDE SEQUENCE [LARGE SCALE GENOMIC DNA]</scope>
    <source>
        <strain evidence="2 3">MCA 2997</strain>
    </source>
</reference>
<evidence type="ECO:0000313" key="3">
    <source>
        <dbReference type="Proteomes" id="UP000017559"/>
    </source>
</evidence>
<name>V2X3J0_MONRO</name>
<gene>
    <name evidence="2" type="ORF">Moror_1500</name>
</gene>
<dbReference type="Gene3D" id="3.40.50.10860">
    <property type="entry name" value="Leucine Dehydrogenase, chain A, domain 1"/>
    <property type="match status" value="1"/>
</dbReference>
<organism evidence="2 3">
    <name type="scientific">Moniliophthora roreri (strain MCA 2997)</name>
    <name type="common">Cocoa frosty pod rot fungus</name>
    <name type="synonym">Crinipellis roreri</name>
    <dbReference type="NCBI Taxonomy" id="1381753"/>
    <lineage>
        <taxon>Eukaryota</taxon>
        <taxon>Fungi</taxon>
        <taxon>Dikarya</taxon>
        <taxon>Basidiomycota</taxon>
        <taxon>Agaricomycotina</taxon>
        <taxon>Agaricomycetes</taxon>
        <taxon>Agaricomycetidae</taxon>
        <taxon>Agaricales</taxon>
        <taxon>Marasmiineae</taxon>
        <taxon>Marasmiaceae</taxon>
        <taxon>Moniliophthora</taxon>
    </lineage>
</organism>